<sequence length="95" mass="11249">MIETVNMTKVLKQAIETYGKENQSMMVLEEMAELQKEVCKSLRGNNNHDEIVEEIADVLIMIEQLKIMHDVKYRELNEMFNFKINRLKERLDSSD</sequence>
<dbReference type="SUPFAM" id="SSF101386">
    <property type="entry name" value="all-alpha NTP pyrophosphatases"/>
    <property type="match status" value="1"/>
</dbReference>
<dbReference type="AlphaFoldDB" id="A8RCV7"/>
<evidence type="ECO:0000313" key="1">
    <source>
        <dbReference type="EMBL" id="EDP10915.1"/>
    </source>
</evidence>
<organism evidence="1 2">
    <name type="scientific">Amedibacillus dolichus DSM 3991</name>
    <dbReference type="NCBI Taxonomy" id="428127"/>
    <lineage>
        <taxon>Bacteria</taxon>
        <taxon>Bacillati</taxon>
        <taxon>Bacillota</taxon>
        <taxon>Erysipelotrichia</taxon>
        <taxon>Erysipelotrichales</taxon>
        <taxon>Erysipelotrichaceae</taxon>
        <taxon>Amedibacillus</taxon>
    </lineage>
</organism>
<proteinExistence type="predicted"/>
<reference evidence="1 2" key="2">
    <citation type="submission" date="2007-09" db="EMBL/GenBank/DDBJ databases">
        <authorList>
            <person name="Fulton L."/>
            <person name="Clifton S."/>
            <person name="Fulton B."/>
            <person name="Xu J."/>
            <person name="Minx P."/>
            <person name="Pepin K.H."/>
            <person name="Johnson M."/>
            <person name="Thiruvilangam P."/>
            <person name="Bhonagiri V."/>
            <person name="Nash W.E."/>
            <person name="Mardis E.R."/>
            <person name="Wilson R.K."/>
        </authorList>
    </citation>
    <scope>NUCLEOTIDE SEQUENCE [LARGE SCALE GENOMIC DNA]</scope>
    <source>
        <strain evidence="1 2">DSM 3991</strain>
    </source>
</reference>
<gene>
    <name evidence="1" type="ORF">EUBDOL_01514</name>
</gene>
<dbReference type="GeneID" id="92794441"/>
<dbReference type="CDD" id="cd11539">
    <property type="entry name" value="NTP-PPase_u2"/>
    <property type="match status" value="1"/>
</dbReference>
<dbReference type="Proteomes" id="UP000004090">
    <property type="component" value="Unassembled WGS sequence"/>
</dbReference>
<dbReference type="Gene3D" id="1.10.287.1080">
    <property type="entry name" value="MazG-like"/>
    <property type="match status" value="1"/>
</dbReference>
<dbReference type="eggNOG" id="ENOG50339Q4">
    <property type="taxonomic scope" value="Bacteria"/>
</dbReference>
<comment type="caution">
    <text evidence="1">The sequence shown here is derived from an EMBL/GenBank/DDBJ whole genome shotgun (WGS) entry which is preliminary data.</text>
</comment>
<dbReference type="EMBL" id="ABAW02000021">
    <property type="protein sequence ID" value="EDP10915.1"/>
    <property type="molecule type" value="Genomic_DNA"/>
</dbReference>
<accession>A8RCV7</accession>
<dbReference type="HOGENOM" id="CLU_178321_1_0_9"/>
<reference evidence="1 2" key="1">
    <citation type="submission" date="2007-09" db="EMBL/GenBank/DDBJ databases">
        <title>Draft genome sequence of Eubacterium dolichum (DSM 3991).</title>
        <authorList>
            <person name="Sudarsanam P."/>
            <person name="Ley R."/>
            <person name="Guruge J."/>
            <person name="Turnbaugh P.J."/>
            <person name="Mahowald M."/>
            <person name="Liep D."/>
            <person name="Gordon J."/>
        </authorList>
    </citation>
    <scope>NUCLEOTIDE SEQUENCE [LARGE SCALE GENOMIC DNA]</scope>
    <source>
        <strain evidence="1 2">DSM 3991</strain>
    </source>
</reference>
<name>A8RCV7_9FIRM</name>
<evidence type="ECO:0008006" key="3">
    <source>
        <dbReference type="Google" id="ProtNLM"/>
    </source>
</evidence>
<dbReference type="RefSeq" id="WP_004799998.1">
    <property type="nucleotide sequence ID" value="NZ_DS483476.1"/>
</dbReference>
<evidence type="ECO:0000313" key="2">
    <source>
        <dbReference type="Proteomes" id="UP000004090"/>
    </source>
</evidence>
<protein>
    <recommendedName>
        <fullName evidence="3">NTP pyrophosphohydrolase MazG putative catalytic core domain-containing protein</fullName>
    </recommendedName>
</protein>
<dbReference type="STRING" id="428127.EUBDOL_01514"/>